<evidence type="ECO:0000256" key="10">
    <source>
        <dbReference type="HAMAP-Rule" id="MF_00462"/>
    </source>
</evidence>
<dbReference type="GO" id="GO:0005886">
    <property type="term" value="C:plasma membrane"/>
    <property type="evidence" value="ECO:0007669"/>
    <property type="project" value="UniProtKB-SubCell"/>
</dbReference>
<evidence type="ECO:0000256" key="5">
    <source>
        <dbReference type="ARBA" id="ARBA00022692"/>
    </source>
</evidence>
<feature type="transmembrane region" description="Helical" evidence="10">
    <location>
        <begin position="82"/>
        <end position="100"/>
    </location>
</feature>
<evidence type="ECO:0000256" key="9">
    <source>
        <dbReference type="ARBA" id="ARBA00023136"/>
    </source>
</evidence>
<dbReference type="InterPro" id="IPR004338">
    <property type="entry name" value="NqrB/RnfD"/>
</dbReference>
<feature type="transmembrane region" description="Helical" evidence="10">
    <location>
        <begin position="278"/>
        <end position="297"/>
    </location>
</feature>
<dbReference type="InterPro" id="IPR011303">
    <property type="entry name" value="RnfD_bac"/>
</dbReference>
<evidence type="ECO:0000256" key="8">
    <source>
        <dbReference type="ARBA" id="ARBA00022989"/>
    </source>
</evidence>
<evidence type="ECO:0000256" key="4">
    <source>
        <dbReference type="ARBA" id="ARBA00022643"/>
    </source>
</evidence>
<keyword evidence="5 10" id="KW-0812">Transmembrane</keyword>
<feature type="transmembrane region" description="Helical" evidence="10">
    <location>
        <begin position="28"/>
        <end position="46"/>
    </location>
</feature>
<dbReference type="HAMAP" id="MF_00462">
    <property type="entry name" value="RsxD_RnfD"/>
    <property type="match status" value="1"/>
</dbReference>
<comment type="cofactor">
    <cofactor evidence="10">
        <name>FMN</name>
        <dbReference type="ChEBI" id="CHEBI:58210"/>
    </cofactor>
</comment>
<evidence type="ECO:0000256" key="7">
    <source>
        <dbReference type="ARBA" id="ARBA00022982"/>
    </source>
</evidence>
<dbReference type="GO" id="GO:0055085">
    <property type="term" value="P:transmembrane transport"/>
    <property type="evidence" value="ECO:0007669"/>
    <property type="project" value="InterPro"/>
</dbReference>
<name>A0A9J6RCP2_9BACI</name>
<comment type="caution">
    <text evidence="11">The sequence shown here is derived from an EMBL/GenBank/DDBJ whole genome shotgun (WGS) entry which is preliminary data.</text>
</comment>
<dbReference type="AlphaFoldDB" id="A0A9J6RCP2"/>
<dbReference type="Pfam" id="PF03116">
    <property type="entry name" value="NQR2_RnfD_RnfE"/>
    <property type="match status" value="1"/>
</dbReference>
<evidence type="ECO:0000313" key="11">
    <source>
        <dbReference type="EMBL" id="MCZ0703123.1"/>
    </source>
</evidence>
<feature type="transmembrane region" description="Helical" evidence="10">
    <location>
        <begin position="254"/>
        <end position="271"/>
    </location>
</feature>
<accession>A0A9J6RCP2</accession>
<comment type="subcellular location">
    <subcellularLocation>
        <location evidence="10">Cell membrane</location>
        <topology evidence="10">Multi-pass membrane protein</topology>
    </subcellularLocation>
</comment>
<dbReference type="PANTHER" id="PTHR30578:SF0">
    <property type="entry name" value="ION-TRANSLOCATING OXIDOREDUCTASE COMPLEX SUBUNIT D"/>
    <property type="match status" value="1"/>
</dbReference>
<dbReference type="RefSeq" id="WP_268779894.1">
    <property type="nucleotide sequence ID" value="NZ_JAPRAT010000013.1"/>
</dbReference>
<keyword evidence="12" id="KW-1185">Reference proteome</keyword>
<gene>
    <name evidence="10" type="primary">rnfD</name>
    <name evidence="11" type="ORF">OWO01_07850</name>
</gene>
<feature type="modified residue" description="FMN phosphoryl threonine" evidence="10">
    <location>
        <position position="163"/>
    </location>
</feature>
<dbReference type="NCBIfam" id="TIGR01946">
    <property type="entry name" value="rnfD"/>
    <property type="match status" value="1"/>
</dbReference>
<evidence type="ECO:0000256" key="3">
    <source>
        <dbReference type="ARBA" id="ARBA00022630"/>
    </source>
</evidence>
<keyword evidence="4 10" id="KW-0288">FMN</keyword>
<keyword evidence="10" id="KW-1003">Cell membrane</keyword>
<dbReference type="Proteomes" id="UP001084197">
    <property type="component" value="Unassembled WGS sequence"/>
</dbReference>
<keyword evidence="7 10" id="KW-0249">Electron transport</keyword>
<evidence type="ECO:0000256" key="1">
    <source>
        <dbReference type="ARBA" id="ARBA00022448"/>
    </source>
</evidence>
<reference evidence="11" key="1">
    <citation type="submission" date="2022-11" db="EMBL/GenBank/DDBJ databases">
        <title>WGS of Natronobacillus azotifigens 24KS-1, an anaerobic diazotrophic haloalkaliphile from soda-rich habitats.</title>
        <authorList>
            <person name="Sorokin D.Y."/>
            <person name="Merkel A.Y."/>
        </authorList>
    </citation>
    <scope>NUCLEOTIDE SEQUENCE</scope>
    <source>
        <strain evidence="11">24KS-1</strain>
    </source>
</reference>
<keyword evidence="1 10" id="KW-0813">Transport</keyword>
<evidence type="ECO:0000256" key="6">
    <source>
        <dbReference type="ARBA" id="ARBA00022967"/>
    </source>
</evidence>
<organism evidence="11 12">
    <name type="scientific">Natronobacillus azotifigens</name>
    <dbReference type="NCBI Taxonomy" id="472978"/>
    <lineage>
        <taxon>Bacteria</taxon>
        <taxon>Bacillati</taxon>
        <taxon>Bacillota</taxon>
        <taxon>Bacilli</taxon>
        <taxon>Bacillales</taxon>
        <taxon>Bacillaceae</taxon>
        <taxon>Natronobacillus</taxon>
    </lineage>
</organism>
<keyword evidence="9 10" id="KW-0472">Membrane</keyword>
<protein>
    <recommendedName>
        <fullName evidence="10">Ion-translocating oxidoreductase complex subunit D</fullName>
        <ecNumber evidence="10">7.-.-.-</ecNumber>
    </recommendedName>
    <alternativeName>
        <fullName evidence="10">Rnf electron transport complex subunit D</fullName>
    </alternativeName>
</protein>
<comment type="function">
    <text evidence="10">Part of a membrane-bound complex that couples electron transfer with translocation of ions across the membrane.</text>
</comment>
<dbReference type="GO" id="GO:0022900">
    <property type="term" value="P:electron transport chain"/>
    <property type="evidence" value="ECO:0007669"/>
    <property type="project" value="UniProtKB-UniRule"/>
</dbReference>
<feature type="transmembrane region" description="Helical" evidence="10">
    <location>
        <begin position="52"/>
        <end position="70"/>
    </location>
</feature>
<feature type="transmembrane region" description="Helical" evidence="10">
    <location>
        <begin position="303"/>
        <end position="322"/>
    </location>
</feature>
<keyword evidence="3 10" id="KW-0285">Flavoprotein</keyword>
<proteinExistence type="inferred from homology"/>
<evidence type="ECO:0000313" key="12">
    <source>
        <dbReference type="Proteomes" id="UP001084197"/>
    </source>
</evidence>
<dbReference type="PANTHER" id="PTHR30578">
    <property type="entry name" value="ELECTRON TRANSPORT COMPLEX PROTEIN RNFD"/>
    <property type="match status" value="1"/>
</dbReference>
<feature type="transmembrane region" description="Helical" evidence="10">
    <location>
        <begin position="229"/>
        <end position="248"/>
    </location>
</feature>
<evidence type="ECO:0000256" key="2">
    <source>
        <dbReference type="ARBA" id="ARBA00022553"/>
    </source>
</evidence>
<keyword evidence="6 10" id="KW-1278">Translocase</keyword>
<keyword evidence="2 10" id="KW-0597">Phosphoprotein</keyword>
<dbReference type="EC" id="7.-.-.-" evidence="10"/>
<comment type="subunit">
    <text evidence="10">The complex is composed of six subunits: RnfA, RnfB, RnfC, RnfD, RnfE and RnfG.</text>
</comment>
<dbReference type="EMBL" id="JAPRAT010000013">
    <property type="protein sequence ID" value="MCZ0703123.1"/>
    <property type="molecule type" value="Genomic_DNA"/>
</dbReference>
<comment type="similarity">
    <text evidence="10">Belongs to the NqrB/RnfD family.</text>
</comment>
<keyword evidence="8 10" id="KW-1133">Transmembrane helix</keyword>
<sequence>MSETIDLSQEQLTMSNIPHLRQKRTSAWIMKQVIIALMFPTLGALYFFGWRVLLMIAVAVGSCVLFEYLFQKLTKRPVRINDYSAVVTGLLIALSLPVSAPLWTIVLGSGFAILVIKQLFGGIGRNWFNPAVGARIMLSVFFGEQVSIWVEPGAAADATTQATPLGILASNGAEAVSSATYADAEMPALLDMFLGTGLPGNVGETSKLLILIAFGYLVVRRIIDPHIPLFFILPVAVIPLVTSGFDLAFMMEHVLGGALIFAAVFMITDYSSSPFSPLGKIVFAIGAGILTVLFRYYSDYAGGVGFAILIMNATVPLLDKYLQPRIYGHKRVPVTARILSNG</sequence>